<proteinExistence type="predicted"/>
<accession>A0ACC2UKX2</accession>
<reference evidence="1" key="1">
    <citation type="submission" date="2022-04" db="EMBL/GenBank/DDBJ databases">
        <title>Genome of the entomopathogenic fungus Entomophthora muscae.</title>
        <authorList>
            <person name="Elya C."/>
            <person name="Lovett B.R."/>
            <person name="Lee E."/>
            <person name="Macias A.M."/>
            <person name="Hajek A.E."/>
            <person name="De Bivort B.L."/>
            <person name="Kasson M.T."/>
            <person name="De Fine Licht H.H."/>
            <person name="Stajich J.E."/>
        </authorList>
    </citation>
    <scope>NUCLEOTIDE SEQUENCE</scope>
    <source>
        <strain evidence="1">Berkeley</strain>
    </source>
</reference>
<sequence length="436" mass="48568">MFMGPLRHVPSPLVFQLFPWYFEVLVGLGQSPQRLSDFHRGYGPVFRTGWRRVMVVSALGAKQMYLDDTFLKSRLYAGFSYFGENLLSQRDPVAHRRRKRIIGVAFTPSNLKRMEGTIMSSGIVPLLENLRSGGVVNICHQLHCMVWDVMGELALGGSFGLVRNGHHPAMDWLASVTNAAQVAYLFPFLKYFPSHSLRSLHNFTRQLLDRPSDHAPIRKAISSLSPGAILAESHLMLFGGTDTASNAITFLLHFLIHHPQFLEKVTAEIDALPTGQISYKSAQTLAYLTAAIKETLRLLPPVAGTPLRIVPKGGWSIHGYSIPENTEVGVPTYALHRSPAVWTAPDQFHPERWLTKGPAAQELAGAYMPFLMGPFGCIGRGLAWMEMLTVAANLLREFHLSPISPAKLCLTCDPTLRPKLHQYFVRVDPRQVARAV</sequence>
<name>A0ACC2UKX2_9FUNG</name>
<protein>
    <submittedName>
        <fullName evidence="1">Uncharacterized protein</fullName>
    </submittedName>
</protein>
<organism evidence="1 2">
    <name type="scientific">Entomophthora muscae</name>
    <dbReference type="NCBI Taxonomy" id="34485"/>
    <lineage>
        <taxon>Eukaryota</taxon>
        <taxon>Fungi</taxon>
        <taxon>Fungi incertae sedis</taxon>
        <taxon>Zoopagomycota</taxon>
        <taxon>Entomophthoromycotina</taxon>
        <taxon>Entomophthoromycetes</taxon>
        <taxon>Entomophthorales</taxon>
        <taxon>Entomophthoraceae</taxon>
        <taxon>Entomophthora</taxon>
    </lineage>
</organism>
<dbReference type="Proteomes" id="UP001165960">
    <property type="component" value="Unassembled WGS sequence"/>
</dbReference>
<comment type="caution">
    <text evidence="1">The sequence shown here is derived from an EMBL/GenBank/DDBJ whole genome shotgun (WGS) entry which is preliminary data.</text>
</comment>
<gene>
    <name evidence="1" type="ORF">DSO57_1030048</name>
</gene>
<dbReference type="EMBL" id="QTSX02000203">
    <property type="protein sequence ID" value="KAJ9087760.1"/>
    <property type="molecule type" value="Genomic_DNA"/>
</dbReference>
<evidence type="ECO:0000313" key="2">
    <source>
        <dbReference type="Proteomes" id="UP001165960"/>
    </source>
</evidence>
<evidence type="ECO:0000313" key="1">
    <source>
        <dbReference type="EMBL" id="KAJ9087760.1"/>
    </source>
</evidence>
<keyword evidence="2" id="KW-1185">Reference proteome</keyword>